<comment type="caution">
    <text evidence="3">The sequence shown here is derived from an EMBL/GenBank/DDBJ whole genome shotgun (WGS) entry which is preliminary data.</text>
</comment>
<organism evidence="3 4">
    <name type="scientific">Jeotgalicoccus nanhaiensis</name>
    <dbReference type="NCBI Taxonomy" id="568603"/>
    <lineage>
        <taxon>Bacteria</taxon>
        <taxon>Bacillati</taxon>
        <taxon>Bacillota</taxon>
        <taxon>Bacilli</taxon>
        <taxon>Bacillales</taxon>
        <taxon>Staphylococcaceae</taxon>
        <taxon>Jeotgalicoccus</taxon>
    </lineage>
</organism>
<keyword evidence="2" id="KW-0732">Signal</keyword>
<protein>
    <recommendedName>
        <fullName evidence="5">Outer membrane lipoprotein carrier protein LolA</fullName>
    </recommendedName>
</protein>
<gene>
    <name evidence="3" type="ORF">IR135_07145</name>
</gene>
<evidence type="ECO:0000256" key="1">
    <source>
        <dbReference type="SAM" id="MobiDB-lite"/>
    </source>
</evidence>
<dbReference type="PROSITE" id="PS51257">
    <property type="entry name" value="PROKAR_LIPOPROTEIN"/>
    <property type="match status" value="1"/>
</dbReference>
<evidence type="ECO:0000256" key="2">
    <source>
        <dbReference type="SAM" id="SignalP"/>
    </source>
</evidence>
<name>A0ABR9XYQ1_9STAP</name>
<evidence type="ECO:0000313" key="4">
    <source>
        <dbReference type="Proteomes" id="UP000647980"/>
    </source>
</evidence>
<proteinExistence type="predicted"/>
<dbReference type="Proteomes" id="UP000647980">
    <property type="component" value="Unassembled WGS sequence"/>
</dbReference>
<reference evidence="3 4" key="1">
    <citation type="submission" date="2020-10" db="EMBL/GenBank/DDBJ databases">
        <title>Mouse Oral microbiota.</title>
        <authorList>
            <person name="Joseph S."/>
            <person name="Aduse-Opoku J."/>
        </authorList>
    </citation>
    <scope>NUCLEOTIDE SEQUENCE [LARGE SCALE GENOMIC DNA]</scope>
    <source>
        <strain evidence="3 4">19428wE5_W307</strain>
    </source>
</reference>
<accession>A0ABR9XYQ1</accession>
<feature type="chain" id="PRO_5046623360" description="Outer membrane lipoprotein carrier protein LolA" evidence="2">
    <location>
        <begin position="21"/>
        <end position="245"/>
    </location>
</feature>
<evidence type="ECO:0000313" key="3">
    <source>
        <dbReference type="EMBL" id="MBF0754042.1"/>
    </source>
</evidence>
<keyword evidence="4" id="KW-1185">Reference proteome</keyword>
<dbReference type="RefSeq" id="WP_135098076.1">
    <property type="nucleotide sequence ID" value="NZ_JADGLW010000004.1"/>
</dbReference>
<feature type="signal peptide" evidence="2">
    <location>
        <begin position="1"/>
        <end position="20"/>
    </location>
</feature>
<feature type="compositionally biased region" description="Acidic residues" evidence="1">
    <location>
        <begin position="25"/>
        <end position="38"/>
    </location>
</feature>
<feature type="region of interest" description="Disordered" evidence="1">
    <location>
        <begin position="23"/>
        <end position="50"/>
    </location>
</feature>
<sequence>MKKTLAALVGSILILSACSAGNEEQPAEEAAPETEQENTEQAAGSSDMSSADLIESAVENSEGITSYEARQSFKITMPEEESTIRTIMTYGGQNELKLSVNNNGDIITHYMVEGDHFMYRDNEIVDTEETVEIEGSDYETIVSALQNYPEGEVSELDEGYALTIKIDDISGFSSFIDEETLSDIESAESINGTIQLYFDAEYKFTGSELKADLVNEGEEITIHSTVDYTNIDKVDMIEKPHNMSE</sequence>
<evidence type="ECO:0008006" key="5">
    <source>
        <dbReference type="Google" id="ProtNLM"/>
    </source>
</evidence>
<dbReference type="EMBL" id="JADGLW010000004">
    <property type="protein sequence ID" value="MBF0754042.1"/>
    <property type="molecule type" value="Genomic_DNA"/>
</dbReference>